<feature type="compositionally biased region" description="Polar residues" evidence="1">
    <location>
        <begin position="910"/>
        <end position="919"/>
    </location>
</feature>
<feature type="compositionally biased region" description="Low complexity" evidence="1">
    <location>
        <begin position="1507"/>
        <end position="1537"/>
    </location>
</feature>
<feature type="region of interest" description="Disordered" evidence="1">
    <location>
        <begin position="1"/>
        <end position="89"/>
    </location>
</feature>
<dbReference type="CDD" id="cd22265">
    <property type="entry name" value="UDM1_RNF168"/>
    <property type="match status" value="2"/>
</dbReference>
<feature type="region of interest" description="Disordered" evidence="1">
    <location>
        <begin position="402"/>
        <end position="447"/>
    </location>
</feature>
<feature type="compositionally biased region" description="Polar residues" evidence="1">
    <location>
        <begin position="555"/>
        <end position="600"/>
    </location>
</feature>
<feature type="region of interest" description="Disordered" evidence="1">
    <location>
        <begin position="473"/>
        <end position="614"/>
    </location>
</feature>
<dbReference type="CDD" id="cd13170">
    <property type="entry name" value="RanBD_NUP50"/>
    <property type="match status" value="1"/>
</dbReference>
<feature type="compositionally biased region" description="Polar residues" evidence="1">
    <location>
        <begin position="1560"/>
        <end position="1583"/>
    </location>
</feature>
<dbReference type="PANTHER" id="PTHR38697">
    <property type="entry name" value="NUCLEAR PORE COMPLEX PROTEIN SIMILAR TO S. CEREVISIAE NUP2 (EUROFUNG)"/>
    <property type="match status" value="1"/>
</dbReference>
<feature type="region of interest" description="Disordered" evidence="1">
    <location>
        <begin position="639"/>
        <end position="757"/>
    </location>
</feature>
<feature type="compositionally biased region" description="Low complexity" evidence="1">
    <location>
        <begin position="501"/>
        <end position="512"/>
    </location>
</feature>
<feature type="region of interest" description="Disordered" evidence="1">
    <location>
        <begin position="1560"/>
        <end position="1603"/>
    </location>
</feature>
<feature type="domain" description="RanBD1" evidence="2">
    <location>
        <begin position="1603"/>
        <end position="1715"/>
    </location>
</feature>
<feature type="region of interest" description="Disordered" evidence="1">
    <location>
        <begin position="1106"/>
        <end position="1155"/>
    </location>
</feature>
<feature type="region of interest" description="Disordered" evidence="1">
    <location>
        <begin position="1022"/>
        <end position="1088"/>
    </location>
</feature>
<evidence type="ECO:0000256" key="1">
    <source>
        <dbReference type="SAM" id="MobiDB-lite"/>
    </source>
</evidence>
<gene>
    <name evidence="3" type="ORF">FGG08_003428</name>
</gene>
<dbReference type="EMBL" id="JAGHQL010000060">
    <property type="protein sequence ID" value="KAH0542128.1"/>
    <property type="molecule type" value="Genomic_DNA"/>
</dbReference>
<dbReference type="Gene3D" id="2.30.29.30">
    <property type="entry name" value="Pleckstrin-homology domain (PH domain)/Phosphotyrosine-binding domain (PTB)"/>
    <property type="match status" value="1"/>
</dbReference>
<feature type="region of interest" description="Disordered" evidence="1">
    <location>
        <begin position="196"/>
        <end position="219"/>
    </location>
</feature>
<feature type="compositionally biased region" description="Polar residues" evidence="1">
    <location>
        <begin position="431"/>
        <end position="445"/>
    </location>
</feature>
<dbReference type="SUPFAM" id="SSF50729">
    <property type="entry name" value="PH domain-like"/>
    <property type="match status" value="1"/>
</dbReference>
<feature type="compositionally biased region" description="Low complexity" evidence="1">
    <location>
        <begin position="250"/>
        <end position="261"/>
    </location>
</feature>
<feature type="compositionally biased region" description="Polar residues" evidence="1">
    <location>
        <begin position="1335"/>
        <end position="1358"/>
    </location>
</feature>
<dbReference type="SMART" id="SM00160">
    <property type="entry name" value="RanBD"/>
    <property type="match status" value="1"/>
</dbReference>
<proteinExistence type="predicted"/>
<protein>
    <recommendedName>
        <fullName evidence="2">RanBD1 domain-containing protein</fullName>
    </recommendedName>
</protein>
<organism evidence="3 4">
    <name type="scientific">Glutinoglossum americanum</name>
    <dbReference type="NCBI Taxonomy" id="1670608"/>
    <lineage>
        <taxon>Eukaryota</taxon>
        <taxon>Fungi</taxon>
        <taxon>Dikarya</taxon>
        <taxon>Ascomycota</taxon>
        <taxon>Pezizomycotina</taxon>
        <taxon>Geoglossomycetes</taxon>
        <taxon>Geoglossales</taxon>
        <taxon>Geoglossaceae</taxon>
        <taxon>Glutinoglossum</taxon>
    </lineage>
</organism>
<feature type="region of interest" description="Disordered" evidence="1">
    <location>
        <begin position="878"/>
        <end position="967"/>
    </location>
</feature>
<feature type="compositionally biased region" description="Polar residues" evidence="1">
    <location>
        <begin position="402"/>
        <end position="419"/>
    </location>
</feature>
<evidence type="ECO:0000259" key="2">
    <source>
        <dbReference type="PROSITE" id="PS50196"/>
    </source>
</evidence>
<feature type="compositionally biased region" description="Low complexity" evidence="1">
    <location>
        <begin position="526"/>
        <end position="536"/>
    </location>
</feature>
<feature type="compositionally biased region" description="Polar residues" evidence="1">
    <location>
        <begin position="639"/>
        <end position="669"/>
    </location>
</feature>
<dbReference type="InterPro" id="IPR000156">
    <property type="entry name" value="Ran_bind_dom"/>
</dbReference>
<feature type="compositionally biased region" description="Polar residues" evidence="1">
    <location>
        <begin position="473"/>
        <end position="488"/>
    </location>
</feature>
<feature type="compositionally biased region" description="Polar residues" evidence="1">
    <location>
        <begin position="1285"/>
        <end position="1294"/>
    </location>
</feature>
<feature type="compositionally biased region" description="Polar residues" evidence="1">
    <location>
        <begin position="704"/>
        <end position="749"/>
    </location>
</feature>
<feature type="compositionally biased region" description="Basic and acidic residues" evidence="1">
    <location>
        <begin position="1226"/>
        <end position="1237"/>
    </location>
</feature>
<name>A0A9P8L3M7_9PEZI</name>
<dbReference type="InterPro" id="IPR053074">
    <property type="entry name" value="NPC_Nucleoporin"/>
</dbReference>
<feature type="compositionally biased region" description="Low complexity" evidence="1">
    <location>
        <begin position="674"/>
        <end position="684"/>
    </location>
</feature>
<dbReference type="Proteomes" id="UP000698800">
    <property type="component" value="Unassembled WGS sequence"/>
</dbReference>
<keyword evidence="4" id="KW-1185">Reference proteome</keyword>
<sequence length="1715" mass="181219">MDGRGRATAAQMAARRLKDSKGHRRRTSSPGHMFGQQNAQHGSVIFGSNPSDPSQQHPQQQSLPSFDLGQSQQNGVQLNGGGSSAQQTTSLFSNTNQQSGSLLFGGGQFSSSAFSFGAPQSVQHNPFSTASISQPAIGTSGFQGKMFSLPATSQPAPAPTPSVALFSQAATPSHPFTFAPAVSQSMRTPLVQTPQNAFSNAATPNNTFDFTSATSQPMQAQTQATKALDSIFSNASAPNQVFKFVSTSHPQTQPTQAPPTTLFSGMATPNNPFKFASVESQPAQAKPAQAIFSKEPASNNLFKFAPTSQLAQTQPAEAPQPFASEGVIPSSPFKFASASRLAQTQPGEAPQPFASEGVTPSSPFKFASATTRPTVASQSVFSQVGTSNHQLNFASAISQSANVNSPQPVSEATNPNNRPFKNLFAKDRSPKNSSQQFQGFSTMSQPKEAPQTVFFQASTQSPFSNSAFGQAANVTSQPQGTNHTSGLHSTAIAPAPFGQLTNNTSTPTQTTQDAANQSPAAPNIFSDQQSQNQSSSAPTHIFSLTGFKGTGWGSQSGQHNSDTGGSQPSTIFSNLKGTSNATLNTTSGEHSTTLLKSSTPLGEIPPPNSESEAPARSTVFANHFNKDVLHPDPITKVSSTNLFSSSGQGNGSVTGNQDANISPPTTSAQPLFGSSPVPSSSTESSKLKPNRKIAQPGKFFTGRPTISSPTKTGQTVDSMRPSNYSGIFSTTTSVASQQPRNFSADSSSKPAPVPESISNAPLTVASQATLASESNNRNSSSIISALVATAVDSSGQCDALGHLLGPVPNIPSHFSDIQKQEYATLYRLRSLNCAFAKEAASLDANPLADLSPWTHIYKDAREKILELDKKRKFIEDEFEDSRNNPKKRGKTEPFASGAVQRIGVGRRSQVDSQATTGDPASQGVKRKANEDGDGDSFANSDTGKRTRVGGVVDYPMPVPTEQRKETSQTVNLFSNILKQKDKEVIGNQIPEAKGASGAGVPKLSAPVQTMSSAPNLFQLKAPTDAASSTDPKLPTSEMPGDLSNLESKEDPSTSLSKFPASAQTTASAPNLHPSQSSATTPIAPSGLKLPKFGAPANFMGQFGKIAEENAKKEREKRKAEDFDSEDENEAEWERRDAEEQLAKKQKLAEQTKGKSAKFVPGEGFMFIEGKPTTSAPTLSAGLKPPNFGTPINFMGQFGKIAEENARKEKEKRKAEDFDSEDEGEAEWERRDAEEQRIKKQKLAEQIQGKSAKFVPGKGFSFVEEPIDSTSAEPTGVAGAKPPTFDTVSTPNSSGLGKFVEGGARIGETEHEISNAKEEGQHTDSSVAKGAESGAETVNSESGDQTTSSSKGSDSTVNKIVNRGGLFDRISKDKNGNPMRVLPTDGEMTTKSSTTSGINFGQPPFGQTWGTNSGSNIFGKSSTSVGEAASTPSNGTNMLRFKVTPDGDHTWKESSPIKFSTSKAPTFNFTETAPSVSTTFEGNNEKSQLKNLFGGDVPTDSLPPSPSPSLTLPKPAVGLFGSAPDSPAPSGSSGKSADVGFTFGGPPKSMASLLVPSMATSVNTSRATTPGVTTDTGESANESTAEGEGAEDSRQLNLTTRGPGEENEDVIFEVRAKVFQYNRESKQYKSNGVGPFRVLKHRETGKTRMLLRSDPNGNIVLNAALLKDIKYENKAAKFVSVVTALEDGQLISWQVKVGKNEDAIELARVLEDNKPQ</sequence>
<feature type="compositionally biased region" description="Basic and acidic residues" evidence="1">
    <location>
        <begin position="1131"/>
        <end position="1152"/>
    </location>
</feature>
<dbReference type="PROSITE" id="PS50196">
    <property type="entry name" value="RANBD1"/>
    <property type="match status" value="1"/>
</dbReference>
<feature type="compositionally biased region" description="Basic and acidic residues" evidence="1">
    <location>
        <begin position="1106"/>
        <end position="1121"/>
    </location>
</feature>
<dbReference type="InterPro" id="IPR011993">
    <property type="entry name" value="PH-like_dom_sf"/>
</dbReference>
<feature type="compositionally biased region" description="Polar residues" evidence="1">
    <location>
        <begin position="68"/>
        <end position="77"/>
    </location>
</feature>
<feature type="compositionally biased region" description="Basic and acidic residues" evidence="1">
    <location>
        <begin position="1200"/>
        <end position="1216"/>
    </location>
</feature>
<comment type="caution">
    <text evidence="3">The sequence shown here is derived from an EMBL/GenBank/DDBJ whole genome shotgun (WGS) entry which is preliminary data.</text>
</comment>
<reference evidence="3" key="1">
    <citation type="submission" date="2021-03" db="EMBL/GenBank/DDBJ databases">
        <title>Comparative genomics and phylogenomic investigation of the class Geoglossomycetes provide insights into ecological specialization and systematics.</title>
        <authorList>
            <person name="Melie T."/>
            <person name="Pirro S."/>
            <person name="Miller A.N."/>
            <person name="Quandt A."/>
        </authorList>
    </citation>
    <scope>NUCLEOTIDE SEQUENCE</scope>
    <source>
        <strain evidence="3">GBOQ0MN5Z8</strain>
    </source>
</reference>
<accession>A0A9P8L3M7</accession>
<feature type="compositionally biased region" description="Basic and acidic residues" evidence="1">
    <location>
        <begin position="1306"/>
        <end position="1321"/>
    </location>
</feature>
<evidence type="ECO:0000313" key="3">
    <source>
        <dbReference type="EMBL" id="KAH0542128.1"/>
    </source>
</evidence>
<feature type="compositionally biased region" description="Polar residues" evidence="1">
    <location>
        <begin position="1052"/>
        <end position="1082"/>
    </location>
</feature>
<feature type="region of interest" description="Disordered" evidence="1">
    <location>
        <begin position="1473"/>
        <end position="1541"/>
    </location>
</feature>
<feature type="region of interest" description="Disordered" evidence="1">
    <location>
        <begin position="1198"/>
        <end position="1439"/>
    </location>
</feature>
<feature type="region of interest" description="Disordered" evidence="1">
    <location>
        <begin position="247"/>
        <end position="268"/>
    </location>
</feature>
<feature type="compositionally biased region" description="Polar residues" evidence="1">
    <location>
        <begin position="1407"/>
        <end position="1436"/>
    </location>
</feature>
<feature type="region of interest" description="Disordered" evidence="1">
    <location>
        <begin position="309"/>
        <end position="366"/>
    </location>
</feature>
<dbReference type="OrthoDB" id="185618at2759"/>
<dbReference type="PANTHER" id="PTHR38697:SF1">
    <property type="entry name" value="NUCLEAR PORE COMPLEX PROTEIN SIMILAR TO S. CEREVISIAE NUP2 (EUROFUNG)"/>
    <property type="match status" value="1"/>
</dbReference>
<dbReference type="Pfam" id="PF00638">
    <property type="entry name" value="Ran_BP1"/>
    <property type="match status" value="1"/>
</dbReference>
<feature type="compositionally biased region" description="Low complexity" evidence="1">
    <location>
        <begin position="48"/>
        <end position="65"/>
    </location>
</feature>
<feature type="compositionally biased region" description="Polar residues" evidence="1">
    <location>
        <begin position="1386"/>
        <end position="1398"/>
    </location>
</feature>
<evidence type="ECO:0000313" key="4">
    <source>
        <dbReference type="Proteomes" id="UP000698800"/>
    </source>
</evidence>